<proteinExistence type="predicted"/>
<protein>
    <submittedName>
        <fullName evidence="2">Uncharacterized protein</fullName>
    </submittedName>
</protein>
<organism evidence="2 3">
    <name type="scientific">Crotalaria pallida</name>
    <name type="common">Smooth rattlebox</name>
    <name type="synonym">Crotalaria striata</name>
    <dbReference type="NCBI Taxonomy" id="3830"/>
    <lineage>
        <taxon>Eukaryota</taxon>
        <taxon>Viridiplantae</taxon>
        <taxon>Streptophyta</taxon>
        <taxon>Embryophyta</taxon>
        <taxon>Tracheophyta</taxon>
        <taxon>Spermatophyta</taxon>
        <taxon>Magnoliopsida</taxon>
        <taxon>eudicotyledons</taxon>
        <taxon>Gunneridae</taxon>
        <taxon>Pentapetalae</taxon>
        <taxon>rosids</taxon>
        <taxon>fabids</taxon>
        <taxon>Fabales</taxon>
        <taxon>Fabaceae</taxon>
        <taxon>Papilionoideae</taxon>
        <taxon>50 kb inversion clade</taxon>
        <taxon>genistoids sensu lato</taxon>
        <taxon>core genistoids</taxon>
        <taxon>Crotalarieae</taxon>
        <taxon>Crotalaria</taxon>
    </lineage>
</organism>
<comment type="caution">
    <text evidence="2">The sequence shown here is derived from an EMBL/GenBank/DDBJ whole genome shotgun (WGS) entry which is preliminary data.</text>
</comment>
<dbReference type="AlphaFoldDB" id="A0AAN9I7H2"/>
<keyword evidence="1" id="KW-0472">Membrane</keyword>
<sequence>MRRMASSSDFLTLIRYFSLDNLLMEHVTLSGHPQEFACSYYAETIQGATFSGACSYQAGFDEGIACANNAPSLHLFAVCHCFLLFIVSVYCSSLLLFMLCITSWLLVYVKEVV</sequence>
<name>A0AAN9I7H2_CROPI</name>
<dbReference type="Proteomes" id="UP001372338">
    <property type="component" value="Unassembled WGS sequence"/>
</dbReference>
<dbReference type="EMBL" id="JAYWIO010000004">
    <property type="protein sequence ID" value="KAK7267759.1"/>
    <property type="molecule type" value="Genomic_DNA"/>
</dbReference>
<gene>
    <name evidence="2" type="ORF">RIF29_20438</name>
</gene>
<evidence type="ECO:0000256" key="1">
    <source>
        <dbReference type="SAM" id="Phobius"/>
    </source>
</evidence>
<keyword evidence="3" id="KW-1185">Reference proteome</keyword>
<evidence type="ECO:0000313" key="2">
    <source>
        <dbReference type="EMBL" id="KAK7267759.1"/>
    </source>
</evidence>
<accession>A0AAN9I7H2</accession>
<feature type="transmembrane region" description="Helical" evidence="1">
    <location>
        <begin position="82"/>
        <end position="107"/>
    </location>
</feature>
<keyword evidence="1" id="KW-0812">Transmembrane</keyword>
<evidence type="ECO:0000313" key="3">
    <source>
        <dbReference type="Proteomes" id="UP001372338"/>
    </source>
</evidence>
<reference evidence="2 3" key="1">
    <citation type="submission" date="2024-01" db="EMBL/GenBank/DDBJ databases">
        <title>The genomes of 5 underutilized Papilionoideae crops provide insights into root nodulation and disease resistanc.</title>
        <authorList>
            <person name="Yuan L."/>
        </authorList>
    </citation>
    <scope>NUCLEOTIDE SEQUENCE [LARGE SCALE GENOMIC DNA]</scope>
    <source>
        <strain evidence="2">ZHUSHIDOU_FW_LH</strain>
        <tissue evidence="2">Leaf</tissue>
    </source>
</reference>
<keyword evidence="1" id="KW-1133">Transmembrane helix</keyword>